<dbReference type="SUPFAM" id="SSF46785">
    <property type="entry name" value="Winged helix' DNA-binding domain"/>
    <property type="match status" value="1"/>
</dbReference>
<dbReference type="PANTHER" id="PTHR30363">
    <property type="entry name" value="HTH-TYPE TRANSCRIPTIONAL REGULATOR SRLR-RELATED"/>
    <property type="match status" value="1"/>
</dbReference>
<sequence length="271" mass="28469">MLSPTTESLIARVTTGRRAERLVAILDLVSERGTVALAEISDELGISAATARRDLSDLADQNLIVRTHGGASALERGREIPVALRDTRFQEAKRSIARAMVRRLPSERYVVALSGGTTTASVARALANHRDITVVTNSLTIANLLSGYAGVRVAMTGGFLRPQSLELVGALAESTFNAVNVGTAILGADGISATAGVTTHDETEARTNRAMVAKAQRTVVVADGSKIGNVALAQMAEVGQVEMLITDSSADPAELEKLREAGVQIVLADEE</sequence>
<gene>
    <name evidence="5" type="ORF">AAME72_08830</name>
</gene>
<dbReference type="PRINTS" id="PR00037">
    <property type="entry name" value="HTHLACR"/>
</dbReference>
<dbReference type="PROSITE" id="PS00894">
    <property type="entry name" value="HTH_DEOR_1"/>
    <property type="match status" value="1"/>
</dbReference>
<dbReference type="SMART" id="SM01134">
    <property type="entry name" value="DeoRC"/>
    <property type="match status" value="1"/>
</dbReference>
<organism evidence="5">
    <name type="scientific">Leifsonia sp. NPDC080035</name>
    <dbReference type="NCBI Taxonomy" id="3143936"/>
    <lineage>
        <taxon>Bacteria</taxon>
        <taxon>Bacillati</taxon>
        <taxon>Actinomycetota</taxon>
        <taxon>Actinomycetes</taxon>
        <taxon>Micrococcales</taxon>
        <taxon>Microbacteriaceae</taxon>
        <taxon>Leifsonia</taxon>
    </lineage>
</organism>
<dbReference type="PROSITE" id="PS51000">
    <property type="entry name" value="HTH_DEOR_2"/>
    <property type="match status" value="1"/>
</dbReference>
<evidence type="ECO:0000256" key="2">
    <source>
        <dbReference type="ARBA" id="ARBA00023125"/>
    </source>
</evidence>
<evidence type="ECO:0000313" key="5">
    <source>
        <dbReference type="EMBL" id="XBM49959.1"/>
    </source>
</evidence>
<evidence type="ECO:0000256" key="1">
    <source>
        <dbReference type="ARBA" id="ARBA00023015"/>
    </source>
</evidence>
<dbReference type="SMART" id="SM00420">
    <property type="entry name" value="HTH_DEOR"/>
    <property type="match status" value="1"/>
</dbReference>
<dbReference type="Pfam" id="PF08220">
    <property type="entry name" value="HTH_DeoR"/>
    <property type="match status" value="1"/>
</dbReference>
<dbReference type="GO" id="GO:0003677">
    <property type="term" value="F:DNA binding"/>
    <property type="evidence" value="ECO:0007669"/>
    <property type="project" value="UniProtKB-KW"/>
</dbReference>
<dbReference type="InterPro" id="IPR050313">
    <property type="entry name" value="Carb_Metab_HTH_regulators"/>
</dbReference>
<evidence type="ECO:0000259" key="4">
    <source>
        <dbReference type="PROSITE" id="PS51000"/>
    </source>
</evidence>
<dbReference type="InterPro" id="IPR018356">
    <property type="entry name" value="Tscrpt_reg_HTH_DeoR_CS"/>
</dbReference>
<dbReference type="AlphaFoldDB" id="A0AAU7GGZ6"/>
<proteinExistence type="predicted"/>
<dbReference type="Gene3D" id="3.40.50.1360">
    <property type="match status" value="1"/>
</dbReference>
<dbReference type="GO" id="GO:0003700">
    <property type="term" value="F:DNA-binding transcription factor activity"/>
    <property type="evidence" value="ECO:0007669"/>
    <property type="project" value="InterPro"/>
</dbReference>
<dbReference type="InterPro" id="IPR037171">
    <property type="entry name" value="NagB/RpiA_transferase-like"/>
</dbReference>
<dbReference type="Gene3D" id="1.10.10.10">
    <property type="entry name" value="Winged helix-like DNA-binding domain superfamily/Winged helix DNA-binding domain"/>
    <property type="match status" value="1"/>
</dbReference>
<evidence type="ECO:0000256" key="3">
    <source>
        <dbReference type="ARBA" id="ARBA00023163"/>
    </source>
</evidence>
<dbReference type="EMBL" id="CP157390">
    <property type="protein sequence ID" value="XBM49959.1"/>
    <property type="molecule type" value="Genomic_DNA"/>
</dbReference>
<dbReference type="Pfam" id="PF00455">
    <property type="entry name" value="DeoRC"/>
    <property type="match status" value="1"/>
</dbReference>
<keyword evidence="1" id="KW-0805">Transcription regulation</keyword>
<dbReference type="InterPro" id="IPR036390">
    <property type="entry name" value="WH_DNA-bd_sf"/>
</dbReference>
<keyword evidence="2 5" id="KW-0238">DNA-binding</keyword>
<dbReference type="PANTHER" id="PTHR30363:SF44">
    <property type="entry name" value="AGA OPERON TRANSCRIPTIONAL REPRESSOR-RELATED"/>
    <property type="match status" value="1"/>
</dbReference>
<dbReference type="RefSeq" id="WP_348789869.1">
    <property type="nucleotide sequence ID" value="NZ_CP157390.1"/>
</dbReference>
<dbReference type="InterPro" id="IPR014036">
    <property type="entry name" value="DeoR-like_C"/>
</dbReference>
<reference evidence="5" key="1">
    <citation type="submission" date="2024-05" db="EMBL/GenBank/DDBJ databases">
        <title>The Natural Products Discovery Center: Release of the First 8490 Sequenced Strains for Exploring Actinobacteria Biosynthetic Diversity.</title>
        <authorList>
            <person name="Kalkreuter E."/>
            <person name="Kautsar S.A."/>
            <person name="Yang D."/>
            <person name="Bader C.D."/>
            <person name="Teijaro C.N."/>
            <person name="Fluegel L."/>
            <person name="Davis C.M."/>
            <person name="Simpson J.R."/>
            <person name="Lauterbach L."/>
            <person name="Steele A.D."/>
            <person name="Gui C."/>
            <person name="Meng S."/>
            <person name="Li G."/>
            <person name="Viehrig K."/>
            <person name="Ye F."/>
            <person name="Su P."/>
            <person name="Kiefer A.F."/>
            <person name="Nichols A."/>
            <person name="Cepeda A.J."/>
            <person name="Yan W."/>
            <person name="Fan B."/>
            <person name="Jiang Y."/>
            <person name="Adhikari A."/>
            <person name="Zheng C.-J."/>
            <person name="Schuster L."/>
            <person name="Cowan T.M."/>
            <person name="Smanski M.J."/>
            <person name="Chevrette M.G."/>
            <person name="de Carvalho L.P.S."/>
            <person name="Shen B."/>
        </authorList>
    </citation>
    <scope>NUCLEOTIDE SEQUENCE</scope>
    <source>
        <strain evidence="5">NPDC080035</strain>
    </source>
</reference>
<name>A0AAU7GGZ6_9MICO</name>
<keyword evidence="3" id="KW-0804">Transcription</keyword>
<accession>A0AAU7GGZ6</accession>
<feature type="domain" description="HTH deoR-type" evidence="4">
    <location>
        <begin position="18"/>
        <end position="73"/>
    </location>
</feature>
<protein>
    <submittedName>
        <fullName evidence="5">DeoR/GlpR family DNA-binding transcription regulator</fullName>
    </submittedName>
</protein>
<dbReference type="SUPFAM" id="SSF100950">
    <property type="entry name" value="NagB/RpiA/CoA transferase-like"/>
    <property type="match status" value="1"/>
</dbReference>
<dbReference type="InterPro" id="IPR036388">
    <property type="entry name" value="WH-like_DNA-bd_sf"/>
</dbReference>
<dbReference type="InterPro" id="IPR001034">
    <property type="entry name" value="DeoR_HTH"/>
</dbReference>